<evidence type="ECO:0000256" key="1">
    <source>
        <dbReference type="SAM" id="Phobius"/>
    </source>
</evidence>
<dbReference type="EMBL" id="JAEHFW010000002">
    <property type="protein sequence ID" value="MBK0380183.1"/>
    <property type="molecule type" value="Genomic_DNA"/>
</dbReference>
<name>A0A934UMX9_9SPHI</name>
<dbReference type="Proteomes" id="UP000613193">
    <property type="component" value="Unassembled WGS sequence"/>
</dbReference>
<feature type="transmembrane region" description="Helical" evidence="1">
    <location>
        <begin position="109"/>
        <end position="131"/>
    </location>
</feature>
<gene>
    <name evidence="2" type="ORF">I5M19_12740</name>
</gene>
<reference evidence="2" key="1">
    <citation type="submission" date="2020-12" db="EMBL/GenBank/DDBJ databases">
        <title>Bacterial novel species Mucilaginibacter sp. SD-g isolated from soil.</title>
        <authorList>
            <person name="Jung H.-Y."/>
        </authorList>
    </citation>
    <scope>NUCLEOTIDE SEQUENCE</scope>
    <source>
        <strain evidence="2">SD-g</strain>
    </source>
</reference>
<feature type="transmembrane region" description="Helical" evidence="1">
    <location>
        <begin position="38"/>
        <end position="57"/>
    </location>
</feature>
<keyword evidence="1" id="KW-0812">Transmembrane</keyword>
<evidence type="ECO:0000313" key="3">
    <source>
        <dbReference type="Proteomes" id="UP000613193"/>
    </source>
</evidence>
<keyword evidence="3" id="KW-1185">Reference proteome</keyword>
<dbReference type="InterPro" id="IPR007272">
    <property type="entry name" value="Sulf_transp_TsuA/YedE"/>
</dbReference>
<organism evidence="2 3">
    <name type="scientific">Mucilaginibacter segetis</name>
    <dbReference type="NCBI Taxonomy" id="2793071"/>
    <lineage>
        <taxon>Bacteria</taxon>
        <taxon>Pseudomonadati</taxon>
        <taxon>Bacteroidota</taxon>
        <taxon>Sphingobacteriia</taxon>
        <taxon>Sphingobacteriales</taxon>
        <taxon>Sphingobacteriaceae</taxon>
        <taxon>Mucilaginibacter</taxon>
    </lineage>
</organism>
<dbReference type="AlphaFoldDB" id="A0A934UMX9"/>
<dbReference type="Pfam" id="PF04143">
    <property type="entry name" value="Sulf_transp"/>
    <property type="match status" value="1"/>
</dbReference>
<feature type="transmembrane region" description="Helical" evidence="1">
    <location>
        <begin position="82"/>
        <end position="103"/>
    </location>
</feature>
<evidence type="ECO:0000313" key="2">
    <source>
        <dbReference type="EMBL" id="MBK0380183.1"/>
    </source>
</evidence>
<proteinExistence type="predicted"/>
<sequence length="137" mass="15071">MKGIRFIIAGIVFGIIMVKSEAASWYRIQEMFRFQSFHMYGIIGTAVSLGAIAVLLIKKIKVRDSNGERIVFTDKDKGWKRYLLGGAIFGLGWALAGACPGPMFVNLGYGYLTMIIVIAGALIGTYLYGVIKAYLPH</sequence>
<keyword evidence="1" id="KW-0472">Membrane</keyword>
<keyword evidence="1" id="KW-1133">Transmembrane helix</keyword>
<comment type="caution">
    <text evidence="2">The sequence shown here is derived from an EMBL/GenBank/DDBJ whole genome shotgun (WGS) entry which is preliminary data.</text>
</comment>
<accession>A0A934UMX9</accession>
<protein>
    <submittedName>
        <fullName evidence="2">YeeE/YedE family protein</fullName>
    </submittedName>
</protein>
<dbReference type="RefSeq" id="WP_200066712.1">
    <property type="nucleotide sequence ID" value="NZ_JAEHFW010000002.1"/>
</dbReference>